<evidence type="ECO:0000313" key="1">
    <source>
        <dbReference type="EMBL" id="BFP56920.1"/>
    </source>
</evidence>
<sequence length="94" mass="10043">MDTNRGNPDRQVRLSFLGMIKITPGVCGGFCGSRARAEVITHGTSQHAIERSRGLSCGLLRMATPREPVPQSAYVVESEARAEAAWSTLGWAGG</sequence>
<dbReference type="KEGG" id="stcm:SCMC78_67270"/>
<reference evidence="1" key="1">
    <citation type="submission" date="2024-07" db="EMBL/GenBank/DDBJ databases">
        <title>Complete genome sequences of cellulolytic bacteria, Kitasatospora sp. CMC57 and Streptomyces sp. CMC78, isolated from Japanese agricultural soil.</title>
        <authorList>
            <person name="Hashimoto T."/>
            <person name="Ito M."/>
            <person name="Iwamoto M."/>
            <person name="Fukahori D."/>
            <person name="Shoda T."/>
            <person name="Sakoda M."/>
            <person name="Morohoshi T."/>
            <person name="Mitsuboshi M."/>
            <person name="Nishizawa T."/>
        </authorList>
    </citation>
    <scope>NUCLEOTIDE SEQUENCE</scope>
    <source>
        <strain evidence="1">CMC78</strain>
    </source>
</reference>
<dbReference type="EMBL" id="AP035884">
    <property type="protein sequence ID" value="BFP56920.1"/>
    <property type="molecule type" value="Genomic_DNA"/>
</dbReference>
<organism evidence="1">
    <name type="scientific">Streptomyces sp. CMC78</name>
    <dbReference type="NCBI Taxonomy" id="3231512"/>
    <lineage>
        <taxon>Bacteria</taxon>
        <taxon>Bacillati</taxon>
        <taxon>Actinomycetota</taxon>
        <taxon>Actinomycetes</taxon>
        <taxon>Kitasatosporales</taxon>
        <taxon>Streptomycetaceae</taxon>
        <taxon>Streptomyces</taxon>
    </lineage>
</organism>
<gene>
    <name evidence="1" type="ORF">SCMC78_67270</name>
</gene>
<protein>
    <submittedName>
        <fullName evidence="1">Uncharacterized protein</fullName>
    </submittedName>
</protein>
<accession>A0AB33KYU5</accession>
<proteinExistence type="predicted"/>
<name>A0AB33KYU5_9ACTN</name>
<dbReference type="AlphaFoldDB" id="A0AB33KYU5"/>